<evidence type="ECO:0000313" key="8">
    <source>
        <dbReference type="Proteomes" id="UP000431092"/>
    </source>
</evidence>
<dbReference type="InterPro" id="IPR002035">
    <property type="entry name" value="VWF_A"/>
</dbReference>
<dbReference type="InterPro" id="IPR003593">
    <property type="entry name" value="AAA+_ATPase"/>
</dbReference>
<sequence length="710" mass="74640">MSTVTAQTFPFSAVVGMDDMGLALCLSAVSPAIGGVLVRGEKGTAKSTMVRALASVLPPVSVVAGDRFSCDPGAPDPDCPDAARHGDGSVTRPVRLVELPVGASEDRVVGSLHLDRLLSSGQVAFDPGLLAQAHRGVLYVDEVNLLPDHLVDTLLDSAAMGRARIEREGVSVTHAARFVLVGTMNPEEGELRPQLLDRFGLAVDVTASRDPRVRVEVVRRRMAYEDSPATFQSAYADAEAALASQIVAAQSLLGRVRFGDDAIERIAAICAAFDVDGMRGDLVTARTAVAHAAWCGRDAVSDEDIRVAARLALPHRKRRNPFDDGAEHDLEDILDDTLPEQPDQSERPEPPEDPEDPEPTDPEPTDPDGGPSGDGGSTPPTGQPPTDTTPPTGQSPTDASTEAEDPQGDNHTSGAPALPGGTAGERAGSAYKARLLTLPTAGTGVAGRRSTADTATGRHVRAVAPDDPRGQGISLTGTVLRAASRVVSGRAAGDPLGVHPGDLCRSVRRGKEGNLVVFVVDTSGSMGARQRIREVKTACVSLLLDAYQRRDKVAVLTFAGQRADLVLPPTTSVELAERLLARVPTGGRTPLAEGLTAAYELVRRERAKDPHRRALLVVLTDGRASSGGRQAIPRAHRVAAGIAHTGIASVVVDCEEARAGFRLGLARDLARHLRAEHLELRQLAAEQLSGAIRQRTGAGSAETRTPRSVA</sequence>
<dbReference type="RefSeq" id="WP_154594101.1">
    <property type="nucleotide sequence ID" value="NZ_WLVL01000040.1"/>
</dbReference>
<evidence type="ECO:0000259" key="6">
    <source>
        <dbReference type="PROSITE" id="PS50234"/>
    </source>
</evidence>
<dbReference type="SMART" id="SM00327">
    <property type="entry name" value="VWA"/>
    <property type="match status" value="1"/>
</dbReference>
<dbReference type="Proteomes" id="UP000431092">
    <property type="component" value="Unassembled WGS sequence"/>
</dbReference>
<feature type="region of interest" description="Disordered" evidence="5">
    <location>
        <begin position="337"/>
        <end position="425"/>
    </location>
</feature>
<evidence type="ECO:0000256" key="1">
    <source>
        <dbReference type="ARBA" id="ARBA00005799"/>
    </source>
</evidence>
<protein>
    <recommendedName>
        <fullName evidence="4">Mg-protoporphyrin IX chelatase</fullName>
    </recommendedName>
</protein>
<gene>
    <name evidence="7" type="ORF">GGG17_12875</name>
</gene>
<evidence type="ECO:0000256" key="4">
    <source>
        <dbReference type="ARBA" id="ARBA00030759"/>
    </source>
</evidence>
<dbReference type="PANTHER" id="PTHR35023">
    <property type="entry name" value="CHELATASE-RELATED"/>
    <property type="match status" value="1"/>
</dbReference>
<dbReference type="Pfam" id="PF13519">
    <property type="entry name" value="VWA_2"/>
    <property type="match status" value="1"/>
</dbReference>
<dbReference type="Pfam" id="PF17863">
    <property type="entry name" value="AAA_lid_2"/>
    <property type="match status" value="1"/>
</dbReference>
<evidence type="ECO:0000256" key="3">
    <source>
        <dbReference type="ARBA" id="ARBA00022840"/>
    </source>
</evidence>
<dbReference type="SMART" id="SM00382">
    <property type="entry name" value="AAA"/>
    <property type="match status" value="1"/>
</dbReference>
<dbReference type="InterPro" id="IPR052989">
    <property type="entry name" value="Mg-chelatase_DI-like"/>
</dbReference>
<dbReference type="Pfam" id="PF01078">
    <property type="entry name" value="Mg_chelatase"/>
    <property type="match status" value="1"/>
</dbReference>
<dbReference type="AlphaFoldDB" id="A0A6I3ISF3"/>
<feature type="compositionally biased region" description="Acidic residues" evidence="5">
    <location>
        <begin position="351"/>
        <end position="366"/>
    </location>
</feature>
<dbReference type="CDD" id="cd01451">
    <property type="entry name" value="vWA_Magnesium_chelatase"/>
    <property type="match status" value="1"/>
</dbReference>
<evidence type="ECO:0000256" key="5">
    <source>
        <dbReference type="SAM" id="MobiDB-lite"/>
    </source>
</evidence>
<dbReference type="InterPro" id="IPR027417">
    <property type="entry name" value="P-loop_NTPase"/>
</dbReference>
<dbReference type="Gene3D" id="3.40.50.300">
    <property type="entry name" value="P-loop containing nucleotide triphosphate hydrolases"/>
    <property type="match status" value="1"/>
</dbReference>
<dbReference type="Gene3D" id="3.40.50.410">
    <property type="entry name" value="von Willebrand factor, type A domain"/>
    <property type="match status" value="1"/>
</dbReference>
<dbReference type="InterPro" id="IPR041702">
    <property type="entry name" value="BchD/ChlD_VWA"/>
</dbReference>
<feature type="domain" description="VWFA" evidence="6">
    <location>
        <begin position="515"/>
        <end position="652"/>
    </location>
</feature>
<dbReference type="InterPro" id="IPR000523">
    <property type="entry name" value="Mg_chelatse_chII-like_cat_dom"/>
</dbReference>
<accession>A0A6I3ISF3</accession>
<keyword evidence="3" id="KW-0067">ATP-binding</keyword>
<name>A0A6I3ISF3_9MICO</name>
<proteinExistence type="inferred from homology"/>
<dbReference type="Gene3D" id="1.10.8.80">
    <property type="entry name" value="Magnesium chelatase subunit I, C-Terminal domain"/>
    <property type="match status" value="1"/>
</dbReference>
<comment type="similarity">
    <text evidence="1">Belongs to the Mg-chelatase subunits D/I family.</text>
</comment>
<dbReference type="SUPFAM" id="SSF53300">
    <property type="entry name" value="vWA-like"/>
    <property type="match status" value="1"/>
</dbReference>
<reference evidence="7 8" key="1">
    <citation type="submission" date="2019-11" db="EMBL/GenBank/DDBJ databases">
        <title>Whole genome sequencing identifies a novel species of the genus Arsenicicoccus isolated from human blood.</title>
        <authorList>
            <person name="Jeong J.H."/>
            <person name="Kweon O.J."/>
            <person name="Kim H.R."/>
            <person name="Kim T.-H."/>
            <person name="Ha S.-M."/>
            <person name="Lee M.-K."/>
        </authorList>
    </citation>
    <scope>NUCLEOTIDE SEQUENCE [LARGE SCALE GENOMIC DNA]</scope>
    <source>
        <strain evidence="7 8">MKL-02</strain>
    </source>
</reference>
<dbReference type="InterPro" id="IPR041628">
    <property type="entry name" value="ChlI/MoxR_AAA_lid"/>
</dbReference>
<evidence type="ECO:0000256" key="2">
    <source>
        <dbReference type="ARBA" id="ARBA00022741"/>
    </source>
</evidence>
<dbReference type="GO" id="GO:0005524">
    <property type="term" value="F:ATP binding"/>
    <property type="evidence" value="ECO:0007669"/>
    <property type="project" value="UniProtKB-KW"/>
</dbReference>
<comment type="caution">
    <text evidence="7">The sequence shown here is derived from an EMBL/GenBank/DDBJ whole genome shotgun (WGS) entry which is preliminary data.</text>
</comment>
<dbReference type="InterPro" id="IPR036465">
    <property type="entry name" value="vWFA_dom_sf"/>
</dbReference>
<feature type="compositionally biased region" description="Low complexity" evidence="5">
    <location>
        <begin position="377"/>
        <end position="398"/>
    </location>
</feature>
<keyword evidence="2" id="KW-0547">Nucleotide-binding</keyword>
<dbReference type="PROSITE" id="PS50234">
    <property type="entry name" value="VWFA"/>
    <property type="match status" value="1"/>
</dbReference>
<dbReference type="EMBL" id="WLVL01000040">
    <property type="protein sequence ID" value="MTB72840.1"/>
    <property type="molecule type" value="Genomic_DNA"/>
</dbReference>
<keyword evidence="8" id="KW-1185">Reference proteome</keyword>
<organism evidence="7 8">
    <name type="scientific">Arsenicicoccus cauae</name>
    <dbReference type="NCBI Taxonomy" id="2663847"/>
    <lineage>
        <taxon>Bacteria</taxon>
        <taxon>Bacillati</taxon>
        <taxon>Actinomycetota</taxon>
        <taxon>Actinomycetes</taxon>
        <taxon>Micrococcales</taxon>
        <taxon>Intrasporangiaceae</taxon>
        <taxon>Arsenicicoccus</taxon>
    </lineage>
</organism>
<evidence type="ECO:0000313" key="7">
    <source>
        <dbReference type="EMBL" id="MTB72840.1"/>
    </source>
</evidence>
<dbReference type="SUPFAM" id="SSF52540">
    <property type="entry name" value="P-loop containing nucleoside triphosphate hydrolases"/>
    <property type="match status" value="1"/>
</dbReference>
<dbReference type="PANTHER" id="PTHR35023:SF1">
    <property type="entry name" value="MG-PROTOPORPHYRIN IX CHELATASE"/>
    <property type="match status" value="1"/>
</dbReference>